<name>A0A8H7C490_AGABI</name>
<sequence>MLRSLSQSRIPSAPSVHCTRASLSRETILATLNSLSPTDREEFKSHIPDQGEISLQELADALAVSSIQLCFHLFSETSLDRHSSRSSDSISPPPSITHQPIEEHLMEFVSSSTHTTLPASNPNGETNASATSQTPNLPPYEDLVKLIHSPTWILRALFAIPDFVKQTHFLEYLIQNRIHYHLNHIYGDLSTHLAEGDLMLEADDTKNTLLYYATCCSSALKEEAKQCEKTFEINQRDSDAEMVDATRASAQPSTSSFKNGYRPETPLLSRTIAFTKPRFPPPRRTNNDPYFNFRTK</sequence>
<feature type="region of interest" description="Disordered" evidence="1">
    <location>
        <begin position="112"/>
        <end position="135"/>
    </location>
</feature>
<comment type="caution">
    <text evidence="2">The sequence shown here is derived from an EMBL/GenBank/DDBJ whole genome shotgun (WGS) entry which is preliminary data.</text>
</comment>
<proteinExistence type="predicted"/>
<feature type="region of interest" description="Disordered" evidence="1">
    <location>
        <begin position="272"/>
        <end position="296"/>
    </location>
</feature>
<accession>A0A8H7C490</accession>
<organism evidence="2 3">
    <name type="scientific">Agaricus bisporus var. burnettii</name>
    <dbReference type="NCBI Taxonomy" id="192524"/>
    <lineage>
        <taxon>Eukaryota</taxon>
        <taxon>Fungi</taxon>
        <taxon>Dikarya</taxon>
        <taxon>Basidiomycota</taxon>
        <taxon>Agaricomycotina</taxon>
        <taxon>Agaricomycetes</taxon>
        <taxon>Agaricomycetidae</taxon>
        <taxon>Agaricales</taxon>
        <taxon>Agaricineae</taxon>
        <taxon>Agaricaceae</taxon>
        <taxon>Agaricus</taxon>
    </lineage>
</organism>
<protein>
    <submittedName>
        <fullName evidence="2">Uncharacterized protein</fullName>
    </submittedName>
</protein>
<evidence type="ECO:0000313" key="2">
    <source>
        <dbReference type="EMBL" id="KAF7762389.1"/>
    </source>
</evidence>
<evidence type="ECO:0000313" key="3">
    <source>
        <dbReference type="Proteomes" id="UP000629468"/>
    </source>
</evidence>
<evidence type="ECO:0000256" key="1">
    <source>
        <dbReference type="SAM" id="MobiDB-lite"/>
    </source>
</evidence>
<dbReference type="AlphaFoldDB" id="A0A8H7C490"/>
<dbReference type="Proteomes" id="UP000629468">
    <property type="component" value="Unassembled WGS sequence"/>
</dbReference>
<gene>
    <name evidence="2" type="ORF">Agabi119p4_8982</name>
</gene>
<dbReference type="EMBL" id="JABXXO010000012">
    <property type="protein sequence ID" value="KAF7762389.1"/>
    <property type="molecule type" value="Genomic_DNA"/>
</dbReference>
<reference evidence="2 3" key="1">
    <citation type="journal article" name="Sci. Rep.">
        <title>Telomere-to-telomere assembled and centromere annotated genomes of the two main subspecies of the button mushroom Agaricus bisporus reveal especially polymorphic chromosome ends.</title>
        <authorList>
            <person name="Sonnenberg A.S.M."/>
            <person name="Sedaghat-Telgerd N."/>
            <person name="Lavrijssen B."/>
            <person name="Ohm R.A."/>
            <person name="Hendrickx P.M."/>
            <person name="Scholtmeijer K."/>
            <person name="Baars J.J.P."/>
            <person name="van Peer A."/>
        </authorList>
    </citation>
    <scope>NUCLEOTIDE SEQUENCE [LARGE SCALE GENOMIC DNA]</scope>
    <source>
        <strain evidence="2 3">H119_p4</strain>
    </source>
</reference>